<keyword evidence="2" id="KW-0732">Signal</keyword>
<dbReference type="OrthoDB" id="507128at2759"/>
<reference evidence="4 5" key="1">
    <citation type="submission" date="2019-02" db="EMBL/GenBank/DDBJ databases">
        <title>Genome sequencing of the rare red list fungi Hericium alpestre (H. flagellum).</title>
        <authorList>
            <person name="Buettner E."/>
            <person name="Kellner H."/>
        </authorList>
    </citation>
    <scope>NUCLEOTIDE SEQUENCE [LARGE SCALE GENOMIC DNA]</scope>
    <source>
        <strain evidence="4 5">DSM 108284</strain>
    </source>
</reference>
<dbReference type="Gene3D" id="2.120.10.30">
    <property type="entry name" value="TolB, C-terminal domain"/>
    <property type="match status" value="1"/>
</dbReference>
<dbReference type="Pfam" id="PF22807">
    <property type="entry name" value="TrAA12"/>
    <property type="match status" value="2"/>
</dbReference>
<sequence length="536" mass="56875">MRFRTFTIMLHPLLLFLSAFFILASAQTTFQPYGQPFASPVTASQGLTAHVLFSNLTAPRGIAFDALHNLLVVERGFGVTAFHPAANGSGTLRTVVISSPNFTQGIQIDEEKLYLSTATEALLYRYNASSMSVRGPATVLVTGFNTGGELITHTLQLSLDRHTLLIASGVRTGGKHRPHSPNALFGELANGHLVAYGIRNPAGIAYSSTDANRLFIVENGASIDNVTGLTPAFVNDNPADEAEALDLNQEAPFFGFPDCTTMWNGNADPAGVPRYAGYARGRQFSLHLEQGLDDAWCQDCRITSRRRLASSVPLDIKFYTGGDRGRGGLPSGWKGDAFVSFHGSFDRTPPTGYGVVRLPDPNLANSSYSFVVQAADLSTCTPGTCIRPVGLAFGQDGRLYTFDRLSLTMLALTSVFSFAALGVACVAAAVLPRAGSVSCVSTPLVGTLRAFGSDAVSIPPSSNVSLLYASDNTVKLIMATDDAAAITLVGATASGATYNNDGDGSFSMALVEEDGQQVVNVAITNTDDRLIDIRFN</sequence>
<organism evidence="4 5">
    <name type="scientific">Hericium alpestre</name>
    <dbReference type="NCBI Taxonomy" id="135208"/>
    <lineage>
        <taxon>Eukaryota</taxon>
        <taxon>Fungi</taxon>
        <taxon>Dikarya</taxon>
        <taxon>Basidiomycota</taxon>
        <taxon>Agaricomycotina</taxon>
        <taxon>Agaricomycetes</taxon>
        <taxon>Russulales</taxon>
        <taxon>Hericiaceae</taxon>
        <taxon>Hericium</taxon>
    </lineage>
</organism>
<comment type="caution">
    <text evidence="4">The sequence shown here is derived from an EMBL/GenBank/DDBJ whole genome shotgun (WGS) entry which is preliminary data.</text>
</comment>
<feature type="domain" description="Pyrroloquinoline quinone-dependent pyranose dehydrogenase beta-propeller" evidence="3">
    <location>
        <begin position="42"/>
        <end position="170"/>
    </location>
</feature>
<keyword evidence="1" id="KW-0472">Membrane</keyword>
<evidence type="ECO:0000313" key="4">
    <source>
        <dbReference type="EMBL" id="TFY77022.1"/>
    </source>
</evidence>
<dbReference type="EMBL" id="SFCI01001025">
    <property type="protein sequence ID" value="TFY77022.1"/>
    <property type="molecule type" value="Genomic_DNA"/>
</dbReference>
<feature type="domain" description="Pyrroloquinoline quinone-dependent pyranose dehydrogenase beta-propeller" evidence="3">
    <location>
        <begin position="189"/>
        <end position="400"/>
    </location>
</feature>
<dbReference type="Proteomes" id="UP000298061">
    <property type="component" value="Unassembled WGS sequence"/>
</dbReference>
<evidence type="ECO:0000313" key="5">
    <source>
        <dbReference type="Proteomes" id="UP000298061"/>
    </source>
</evidence>
<protein>
    <recommendedName>
        <fullName evidence="3">Pyrroloquinoline quinone-dependent pyranose dehydrogenase beta-propeller domain-containing protein</fullName>
    </recommendedName>
</protein>
<evidence type="ECO:0000256" key="2">
    <source>
        <dbReference type="SAM" id="SignalP"/>
    </source>
</evidence>
<feature type="chain" id="PRO_5021231425" description="Pyrroloquinoline quinone-dependent pyranose dehydrogenase beta-propeller domain-containing protein" evidence="2">
    <location>
        <begin position="27"/>
        <end position="536"/>
    </location>
</feature>
<name>A0A4Y9ZQG9_9AGAM</name>
<accession>A0A4Y9ZQG9</accession>
<feature type="transmembrane region" description="Helical" evidence="1">
    <location>
        <begin position="407"/>
        <end position="431"/>
    </location>
</feature>
<dbReference type="InterPro" id="IPR054539">
    <property type="entry name" value="Beta-prop_PDH"/>
</dbReference>
<dbReference type="STRING" id="135208.A0A4Y9ZQG9"/>
<keyword evidence="1" id="KW-1133">Transmembrane helix</keyword>
<dbReference type="SUPFAM" id="SSF50952">
    <property type="entry name" value="Soluble quinoprotein glucose dehydrogenase"/>
    <property type="match status" value="1"/>
</dbReference>
<dbReference type="AlphaFoldDB" id="A0A4Y9ZQG9"/>
<keyword evidence="5" id="KW-1185">Reference proteome</keyword>
<gene>
    <name evidence="4" type="ORF">EWM64_g6991</name>
</gene>
<proteinExistence type="predicted"/>
<feature type="signal peptide" evidence="2">
    <location>
        <begin position="1"/>
        <end position="26"/>
    </location>
</feature>
<evidence type="ECO:0000259" key="3">
    <source>
        <dbReference type="Pfam" id="PF22807"/>
    </source>
</evidence>
<keyword evidence="1" id="KW-0812">Transmembrane</keyword>
<dbReference type="InterPro" id="IPR011042">
    <property type="entry name" value="6-blade_b-propeller_TolB-like"/>
</dbReference>
<evidence type="ECO:0000256" key="1">
    <source>
        <dbReference type="SAM" id="Phobius"/>
    </source>
</evidence>
<dbReference type="InterPro" id="IPR011041">
    <property type="entry name" value="Quinoprot_gluc/sorb_DH_b-prop"/>
</dbReference>